<sequence>MTAVDAALAAAGAATPTARAVSAAASVDGATSGDASSAIGIPFLDDLREATALSRLLGFAARPVRLRVKLGRSAIVAWRRDGVPGLAGWGWTTVVSDADKLANLRRRADRRGQPLHVHAIVTDRGASAGHDTASAAHDAASAQERPAEAREFTLVSGGVLADPKLGASLARVRGDLDLEACTVVGYNPARRLLLEHAGEFVRIGTDPYDRLLAAAEHWQRNGLPTLPVTRLGADATAVRSPWWGNGDLAGHPDAQIAEAVGRTIAVLHGRTIADSDDRTVAMVDRRTVADVDRAGAPNADALTVGDACAMLDDTVGTLSQLLPFAEVERAGRLARTIAAELSSTDRSRALTELSDIHGDLSPDQILVDGGEFRMIDLDRAGVGPIGMDLGRWIAACRLRGDTAGQGLETGFLRGYGTVTSYPTTGAVSHAAPGTESDAARGTGTAESEDAAAASSAATSLTANPPRIAGAGVWAAWALLLTAVEPWRTCRPAWREHTERHLDLAEEALEDRPRPAHRARRSLSASPVAPGYSRSTRSARAGSAPIPATIRIDGTEVDIRRAWPAKKGRIAFEATTADGIRAGFLDPTPRDTPRGDPREPAHAGDTRELSPVGTRTTVPPTPAVTLLPAGTDPDLPGLARLLDGPTASGNRLVSHRPGRRAVVALADGTFAKCVRHGKAAAILAGQDRALAFTAGFTLPRVLDADDATVHLSRVPGVELHDPRALGVNWERAWTDCLGAWDRADARALPDSTPTHTAGDEAGVLDEWRDRSDGLLGGLASRLDPLLDEVTARLRDSAGTLRWGPVHRDLHDKQLMWDAVEGPGLLDVDTACRGERELDLGNLSAHATWRRAQGIWSPAEAEAVTRAIAGVTSAGGYDRSRLRLYERASLLRLVCVYAFRPRWAARTGALLDAAAE</sequence>
<gene>
    <name evidence="2" type="ORF">I6H47_01170</name>
</gene>
<feature type="compositionally biased region" description="Low complexity" evidence="1">
    <location>
        <begin position="441"/>
        <end position="461"/>
    </location>
</feature>
<name>A0A7T3ZZM3_9MICO</name>
<proteinExistence type="predicted"/>
<evidence type="ECO:0000313" key="2">
    <source>
        <dbReference type="EMBL" id="QQB14640.1"/>
    </source>
</evidence>
<organism evidence="2 3">
    <name type="scientific">Brevibacterium casei</name>
    <dbReference type="NCBI Taxonomy" id="33889"/>
    <lineage>
        <taxon>Bacteria</taxon>
        <taxon>Bacillati</taxon>
        <taxon>Actinomycetota</taxon>
        <taxon>Actinomycetes</taxon>
        <taxon>Micrococcales</taxon>
        <taxon>Brevibacteriaceae</taxon>
        <taxon>Brevibacterium</taxon>
    </lineage>
</organism>
<dbReference type="Proteomes" id="UP000595374">
    <property type="component" value="Chromosome"/>
</dbReference>
<feature type="region of interest" description="Disordered" evidence="1">
    <location>
        <begin position="580"/>
        <end position="629"/>
    </location>
</feature>
<dbReference type="RefSeq" id="WP_198499696.1">
    <property type="nucleotide sequence ID" value="NZ_CP065989.1"/>
</dbReference>
<dbReference type="InterPro" id="IPR011009">
    <property type="entry name" value="Kinase-like_dom_sf"/>
</dbReference>
<feature type="region of interest" description="Disordered" evidence="1">
    <location>
        <begin position="426"/>
        <end position="461"/>
    </location>
</feature>
<evidence type="ECO:0008006" key="4">
    <source>
        <dbReference type="Google" id="ProtNLM"/>
    </source>
</evidence>
<dbReference type="AlphaFoldDB" id="A0A7T3ZZM3"/>
<dbReference type="SUPFAM" id="SSF56112">
    <property type="entry name" value="Protein kinase-like (PK-like)"/>
    <property type="match status" value="2"/>
</dbReference>
<reference evidence="2 3" key="1">
    <citation type="submission" date="2020-12" db="EMBL/GenBank/DDBJ databases">
        <title>FDA dAtabase for Regulatory Grade micrObial Sequences (FDA-ARGOS): Supporting development and validation of Infectious Disease Dx tests.</title>
        <authorList>
            <person name="Sproer C."/>
            <person name="Gronow S."/>
            <person name="Severitt S."/>
            <person name="Schroder I."/>
            <person name="Tallon L."/>
            <person name="Sadzewicz L."/>
            <person name="Zhao X."/>
            <person name="Boylan J."/>
            <person name="Ott S."/>
            <person name="Bowen H."/>
            <person name="Vavikolanu K."/>
            <person name="Mehta A."/>
            <person name="Aluvathingal J."/>
            <person name="Nadendla S."/>
            <person name="Lowell S."/>
            <person name="Myers T."/>
            <person name="Yan Y."/>
            <person name="Sichtig H."/>
        </authorList>
    </citation>
    <scope>NUCLEOTIDE SEQUENCE [LARGE SCALE GENOMIC DNA]</scope>
    <source>
        <strain evidence="2 3">FDAARGOS_990</strain>
    </source>
</reference>
<dbReference type="Gene3D" id="3.90.1200.10">
    <property type="match status" value="2"/>
</dbReference>
<feature type="compositionally biased region" description="Low complexity" evidence="1">
    <location>
        <begin position="532"/>
        <end position="543"/>
    </location>
</feature>
<feature type="region of interest" description="Disordered" evidence="1">
    <location>
        <begin position="506"/>
        <end position="545"/>
    </location>
</feature>
<evidence type="ECO:0000313" key="3">
    <source>
        <dbReference type="Proteomes" id="UP000595374"/>
    </source>
</evidence>
<evidence type="ECO:0000256" key="1">
    <source>
        <dbReference type="SAM" id="MobiDB-lite"/>
    </source>
</evidence>
<feature type="compositionally biased region" description="Basic and acidic residues" evidence="1">
    <location>
        <begin position="587"/>
        <end position="607"/>
    </location>
</feature>
<dbReference type="EMBL" id="CP065989">
    <property type="protein sequence ID" value="QQB14640.1"/>
    <property type="molecule type" value="Genomic_DNA"/>
</dbReference>
<accession>A0A7T3ZZM3</accession>
<feature type="compositionally biased region" description="Low complexity" evidence="1">
    <location>
        <begin position="610"/>
        <end position="629"/>
    </location>
</feature>
<protein>
    <recommendedName>
        <fullName evidence="4">Aminoglycoside phosphotransferase domain-containing protein</fullName>
    </recommendedName>
</protein>